<dbReference type="Pfam" id="PF06041">
    <property type="entry name" value="DUF924"/>
    <property type="match status" value="1"/>
</dbReference>
<evidence type="ECO:0000313" key="1">
    <source>
        <dbReference type="EMBL" id="MBY4635605.1"/>
    </source>
</evidence>
<dbReference type="RefSeq" id="WP_222135425.1">
    <property type="nucleotide sequence ID" value="NZ_JAILXK010000001.1"/>
</dbReference>
<sequence>MSDSIEREIPAPPDDWAARLLSFWFDAHGMDDWYGGGADFDQAVRDLAADWHAALRSLPAASFLTDPETALAATILFDQVPRNIFRGSAEAFATDSLARAIARGIVEREWHKGWADDRRQFACLPFQHSEDIGDQRESLRLFAQFDDPMFQDYAKAHFDIVDRFGRFPHRNAALGRSTRPDERAAIEAGKNW</sequence>
<protein>
    <submittedName>
        <fullName evidence="1">DUF924 domain-containing protein</fullName>
    </submittedName>
</protein>
<organism evidence="1 2">
    <name type="scientific">Sphingopyxis jiangsuensis</name>
    <dbReference type="NCBI Taxonomy" id="2871171"/>
    <lineage>
        <taxon>Bacteria</taxon>
        <taxon>Pseudomonadati</taxon>
        <taxon>Pseudomonadota</taxon>
        <taxon>Alphaproteobacteria</taxon>
        <taxon>Sphingomonadales</taxon>
        <taxon>Sphingomonadaceae</taxon>
        <taxon>Sphingopyxis</taxon>
    </lineage>
</organism>
<accession>A0ABS7M9B1</accession>
<dbReference type="InterPro" id="IPR011990">
    <property type="entry name" value="TPR-like_helical_dom_sf"/>
</dbReference>
<gene>
    <name evidence="1" type="ORF">K5P26_00455</name>
</gene>
<name>A0ABS7M9B1_9SPHN</name>
<dbReference type="InterPro" id="IPR010323">
    <property type="entry name" value="DUF924"/>
</dbReference>
<dbReference type="Gene3D" id="1.20.58.320">
    <property type="entry name" value="TPR-like"/>
    <property type="match status" value="1"/>
</dbReference>
<dbReference type="Proteomes" id="UP001166571">
    <property type="component" value="Unassembled WGS sequence"/>
</dbReference>
<proteinExistence type="predicted"/>
<reference evidence="1" key="1">
    <citation type="submission" date="2021-08" db="EMBL/GenBank/DDBJ databases">
        <title>Sphingopyxis panaciterrulae sp. nov., isolated from the surface water of the Yellow Sea.</title>
        <authorList>
            <person name="Gao Z."/>
            <person name="Zhang D."/>
            <person name="Zhang A."/>
        </authorList>
    </citation>
    <scope>NUCLEOTIDE SEQUENCE</scope>
    <source>
        <strain evidence="1">XHP0097</strain>
    </source>
</reference>
<keyword evidence="2" id="KW-1185">Reference proteome</keyword>
<dbReference type="EMBL" id="JAILXK010000001">
    <property type="protein sequence ID" value="MBY4635605.1"/>
    <property type="molecule type" value="Genomic_DNA"/>
</dbReference>
<evidence type="ECO:0000313" key="2">
    <source>
        <dbReference type="Proteomes" id="UP001166571"/>
    </source>
</evidence>
<dbReference type="SUPFAM" id="SSF48452">
    <property type="entry name" value="TPR-like"/>
    <property type="match status" value="1"/>
</dbReference>
<comment type="caution">
    <text evidence="1">The sequence shown here is derived from an EMBL/GenBank/DDBJ whole genome shotgun (WGS) entry which is preliminary data.</text>
</comment>
<dbReference type="Gene3D" id="1.25.40.10">
    <property type="entry name" value="Tetratricopeptide repeat domain"/>
    <property type="match status" value="1"/>
</dbReference>